<dbReference type="Pfam" id="PF13439">
    <property type="entry name" value="Glyco_transf_4"/>
    <property type="match status" value="1"/>
</dbReference>
<dbReference type="AlphaFoldDB" id="A0A346ACZ4"/>
<evidence type="ECO:0000259" key="1">
    <source>
        <dbReference type="Pfam" id="PF00534"/>
    </source>
</evidence>
<accession>A0A346ACZ4</accession>
<dbReference type="PANTHER" id="PTHR43685:SF2">
    <property type="entry name" value="GLYCOSYLTRANSFERASE 2-LIKE DOMAIN-CONTAINING PROTEIN"/>
    <property type="match status" value="1"/>
</dbReference>
<dbReference type="Pfam" id="PF00535">
    <property type="entry name" value="Glycos_transf_2"/>
    <property type="match status" value="1"/>
</dbReference>
<evidence type="ECO:0000259" key="2">
    <source>
        <dbReference type="Pfam" id="PF00535"/>
    </source>
</evidence>
<dbReference type="PANTHER" id="PTHR43685">
    <property type="entry name" value="GLYCOSYLTRANSFERASE"/>
    <property type="match status" value="1"/>
</dbReference>
<feature type="domain" description="Glycosyltransferase 2-like" evidence="2">
    <location>
        <begin position="84"/>
        <end position="214"/>
    </location>
</feature>
<dbReference type="InterPro" id="IPR029044">
    <property type="entry name" value="Nucleotide-diphossugar_trans"/>
</dbReference>
<dbReference type="GO" id="GO:0016757">
    <property type="term" value="F:glycosyltransferase activity"/>
    <property type="evidence" value="ECO:0007669"/>
    <property type="project" value="InterPro"/>
</dbReference>
<organism evidence="4">
    <name type="scientific">Aeromonas hydrophila</name>
    <dbReference type="NCBI Taxonomy" id="644"/>
    <lineage>
        <taxon>Bacteria</taxon>
        <taxon>Pseudomonadati</taxon>
        <taxon>Pseudomonadota</taxon>
        <taxon>Gammaproteobacteria</taxon>
        <taxon>Aeromonadales</taxon>
        <taxon>Aeromonadaceae</taxon>
        <taxon>Aeromonas</taxon>
    </lineage>
</organism>
<sequence length="741" mass="83647">MHRWLIRFTSIGHAIRQAVRFYQGSPILAVKRVFRIWRREGILGVQRRANILVGGLSASTINTDGCNIYVIEPAESTKFNPKVSVIVPNYNHAPYLKQRLESIYRQTYENFEVILLDDCSSDNSKEILIEYASRFPNRTICNFNDVNSGSVFRQWKKGLDIASGEFVWIAESDDFCSDDFLAEQVKAFNNPGVMLSFCNVEFVSGESCESVWSLASYLSELAMHDWSKPFIRSAHSLVSSGWGIKNLVPNVSCAVFRKPHDFSLLDDERWQSLRMCGDWVFYLSLIRGGLVSYTPAATNYYRQHSASTSQTAQKQDIYYLEHEIVASYLVKYFKVDRNLLSKQQDVLYNHWCSLRGSNLQPQFHKLYDCERIWQLTYERKPNIVMAVYALVSGGGETFPIILANQLKKNGYAVTVFNCKERVTEPGVLNMLDPGIPVLELSNMTMVRAAFEDMGIEIIHSHHAWVDLTLASLLSGNQDIKHVISMHGMYEMMSSSQREAVTPLLMSRINHFVYTAEKNLQGLPESIKSAKSLTRINNALPVTTVEPVDLSSLQIYKDDFVVCMVARAIPEKGWEEAIHAVNLANMCSVRKIHLLLIGDGPEHDRLCQSMSSDTIHFLGFRQNIRDYFLSSHLGLLPSKFKGESAPLVVIDCLLVGKPILASNVGEIANMISSSEGIAGQLLELDKWELNSKEMGECIAALANQSDKYQEICSHVASASSKYSIDSMTNSYEMVYRSCLTNS</sequence>
<dbReference type="CDD" id="cd00761">
    <property type="entry name" value="Glyco_tranf_GTA_type"/>
    <property type="match status" value="1"/>
</dbReference>
<dbReference type="SUPFAM" id="SSF53756">
    <property type="entry name" value="UDP-Glycosyltransferase/glycogen phosphorylase"/>
    <property type="match status" value="1"/>
</dbReference>
<proteinExistence type="predicted"/>
<dbReference type="SUPFAM" id="SSF53448">
    <property type="entry name" value="Nucleotide-diphospho-sugar transferases"/>
    <property type="match status" value="1"/>
</dbReference>
<dbReference type="InterPro" id="IPR001173">
    <property type="entry name" value="Glyco_trans_2-like"/>
</dbReference>
<dbReference type="InterPro" id="IPR001296">
    <property type="entry name" value="Glyco_trans_1"/>
</dbReference>
<protein>
    <submittedName>
        <fullName evidence="4">Putative glycosyltransferase</fullName>
    </submittedName>
</protein>
<dbReference type="Pfam" id="PF00534">
    <property type="entry name" value="Glycos_transf_1"/>
    <property type="match status" value="1"/>
</dbReference>
<dbReference type="CDD" id="cd03801">
    <property type="entry name" value="GT4_PimA-like"/>
    <property type="match status" value="1"/>
</dbReference>
<gene>
    <name evidence="4" type="primary">gt6</name>
</gene>
<dbReference type="InterPro" id="IPR028098">
    <property type="entry name" value="Glyco_trans_4-like_N"/>
</dbReference>
<dbReference type="Gene3D" id="3.90.550.10">
    <property type="entry name" value="Spore Coat Polysaccharide Biosynthesis Protein SpsA, Chain A"/>
    <property type="match status" value="1"/>
</dbReference>
<keyword evidence="4" id="KW-0808">Transferase</keyword>
<dbReference type="Gene3D" id="3.40.50.2000">
    <property type="entry name" value="Glycogen Phosphorylase B"/>
    <property type="match status" value="2"/>
</dbReference>
<dbReference type="InterPro" id="IPR050834">
    <property type="entry name" value="Glycosyltransf_2"/>
</dbReference>
<evidence type="ECO:0000313" key="4">
    <source>
        <dbReference type="EMBL" id="AXL05106.1"/>
    </source>
</evidence>
<feature type="domain" description="Glycosyltransferase subfamily 4-like N-terminal" evidence="3">
    <location>
        <begin position="393"/>
        <end position="496"/>
    </location>
</feature>
<reference evidence="4" key="1">
    <citation type="submission" date="2018-06" db="EMBL/GenBank/DDBJ databases">
        <title>Genetic diversity of the Aeromonas Hydrophila O antigens and development of a suspension array for serotype detection.</title>
        <authorList>
            <person name="Cao H."/>
            <person name="Liu B."/>
        </authorList>
    </citation>
    <scope>NUCLEOTIDE SEQUENCE</scope>
    <source>
        <strain evidence="4">G5388</strain>
    </source>
</reference>
<evidence type="ECO:0000259" key="3">
    <source>
        <dbReference type="Pfam" id="PF13439"/>
    </source>
</evidence>
<feature type="domain" description="Glycosyl transferase family 1" evidence="1">
    <location>
        <begin position="551"/>
        <end position="674"/>
    </location>
</feature>
<name>A0A346ACZ4_AERHY</name>
<dbReference type="EMBL" id="MH449684">
    <property type="protein sequence ID" value="AXL05106.1"/>
    <property type="molecule type" value="Genomic_DNA"/>
</dbReference>